<keyword evidence="4" id="KW-1185">Reference proteome</keyword>
<accession>A0A370Q2F2</accession>
<dbReference type="Pfam" id="PF19578">
    <property type="entry name" value="DUF6090"/>
    <property type="match status" value="1"/>
</dbReference>
<evidence type="ECO:0000313" key="3">
    <source>
        <dbReference type="EMBL" id="RDK82533.1"/>
    </source>
</evidence>
<keyword evidence="2" id="KW-0472">Membrane</keyword>
<keyword evidence="1" id="KW-0175">Coiled coil</keyword>
<keyword evidence="2" id="KW-0812">Transmembrane</keyword>
<dbReference type="InterPro" id="IPR045749">
    <property type="entry name" value="DUF6090"/>
</dbReference>
<organism evidence="3 4">
    <name type="scientific">Marinirhabdus gelatinilytica</name>
    <dbReference type="NCBI Taxonomy" id="1703343"/>
    <lineage>
        <taxon>Bacteria</taxon>
        <taxon>Pseudomonadati</taxon>
        <taxon>Bacteroidota</taxon>
        <taxon>Flavobacteriia</taxon>
        <taxon>Flavobacteriales</taxon>
        <taxon>Flavobacteriaceae</taxon>
    </lineage>
</organism>
<evidence type="ECO:0000313" key="4">
    <source>
        <dbReference type="Proteomes" id="UP000255317"/>
    </source>
</evidence>
<feature type="coiled-coil region" evidence="1">
    <location>
        <begin position="42"/>
        <end position="69"/>
    </location>
</feature>
<proteinExistence type="predicted"/>
<gene>
    <name evidence="3" type="ORF">C8D94_1242</name>
</gene>
<protein>
    <submittedName>
        <fullName evidence="3">Uncharacterized protein</fullName>
    </submittedName>
</protein>
<evidence type="ECO:0000256" key="1">
    <source>
        <dbReference type="SAM" id="Coils"/>
    </source>
</evidence>
<dbReference type="Proteomes" id="UP000255317">
    <property type="component" value="Unassembled WGS sequence"/>
</dbReference>
<feature type="transmembrane region" description="Helical" evidence="2">
    <location>
        <begin position="21"/>
        <end position="40"/>
    </location>
</feature>
<dbReference type="EMBL" id="QRAO01000024">
    <property type="protein sequence ID" value="RDK82533.1"/>
    <property type="molecule type" value="Genomic_DNA"/>
</dbReference>
<comment type="caution">
    <text evidence="3">The sequence shown here is derived from an EMBL/GenBank/DDBJ whole genome shotgun (WGS) entry which is preliminary data.</text>
</comment>
<dbReference type="OrthoDB" id="821805at2"/>
<evidence type="ECO:0000256" key="2">
    <source>
        <dbReference type="SAM" id="Phobius"/>
    </source>
</evidence>
<name>A0A370Q2F2_9FLAO</name>
<dbReference type="AlphaFoldDB" id="A0A370Q2F2"/>
<keyword evidence="2" id="KW-1133">Transmembrane helix</keyword>
<dbReference type="RefSeq" id="WP_115124811.1">
    <property type="nucleotide sequence ID" value="NZ_QRAO01000024.1"/>
</dbReference>
<sequence length="246" mass="28622">MIKFFRKIRQNLLSEGNTGKYLKYAFGEIILVVIGILIALQINNWNENRKEAIVERESYENLLASLTTDSLELAKIIRLQNQSLVDQNRFINSNLLEIKSSSDIEEISKSLYNIYDGAYSFFPKYGTYNAILSNKGIDILKSKKIKLSLIELYDYQCKKYENIDAIIDQQYSFDFVPFQQRKLGFFVDSNFDYNTVNMSLFEDNYEELVLQCQNINTLSIHSLNALRGIQKSVDELIALIRIELKK</sequence>
<reference evidence="3 4" key="1">
    <citation type="submission" date="2018-07" db="EMBL/GenBank/DDBJ databases">
        <title>Genomic Encyclopedia of Type Strains, Phase IV (KMG-IV): sequencing the most valuable type-strain genomes for metagenomic binning, comparative biology and taxonomic classification.</title>
        <authorList>
            <person name="Goeker M."/>
        </authorList>
    </citation>
    <scope>NUCLEOTIDE SEQUENCE [LARGE SCALE GENOMIC DNA]</scope>
    <source>
        <strain evidence="3 4">DSM 101478</strain>
    </source>
</reference>